<organism evidence="2 3">
    <name type="scientific">Garicola koreensis</name>
    <dbReference type="NCBI Taxonomy" id="1262554"/>
    <lineage>
        <taxon>Bacteria</taxon>
        <taxon>Bacillati</taxon>
        <taxon>Actinomycetota</taxon>
        <taxon>Actinomycetes</taxon>
        <taxon>Micrococcales</taxon>
        <taxon>Micrococcaceae</taxon>
        <taxon>Garicola</taxon>
    </lineage>
</organism>
<keyword evidence="1" id="KW-1133">Transmembrane helix</keyword>
<reference evidence="2 3" key="1">
    <citation type="submission" date="2020-08" db="EMBL/GenBank/DDBJ databases">
        <title>Sequencing the genomes of 1000 actinobacteria strains.</title>
        <authorList>
            <person name="Klenk H.-P."/>
        </authorList>
    </citation>
    <scope>NUCLEOTIDE SEQUENCE [LARGE SCALE GENOMIC DNA]</scope>
    <source>
        <strain evidence="2 3">DSM 28238</strain>
    </source>
</reference>
<proteinExistence type="predicted"/>
<name>A0A7W5TTA8_9MICC</name>
<accession>A0A7W5TTA8</accession>
<dbReference type="Proteomes" id="UP000547528">
    <property type="component" value="Unassembled WGS sequence"/>
</dbReference>
<dbReference type="RefSeq" id="WP_221206325.1">
    <property type="nucleotide sequence ID" value="NZ_BAABKR010000016.1"/>
</dbReference>
<gene>
    <name evidence="2" type="ORF">FHX47_001906</name>
</gene>
<evidence type="ECO:0000313" key="3">
    <source>
        <dbReference type="Proteomes" id="UP000547528"/>
    </source>
</evidence>
<keyword evidence="1" id="KW-0472">Membrane</keyword>
<evidence type="ECO:0000313" key="2">
    <source>
        <dbReference type="EMBL" id="MBB3668277.1"/>
    </source>
</evidence>
<evidence type="ECO:0000256" key="1">
    <source>
        <dbReference type="SAM" id="Phobius"/>
    </source>
</evidence>
<dbReference type="AlphaFoldDB" id="A0A7W5TTA8"/>
<dbReference type="InterPro" id="IPR049820">
    <property type="entry name" value="Trnsprt_adja_ssu-like"/>
</dbReference>
<sequence length="43" mass="5016">METMLLTTYVLMWPALVLIVFGVLVRGFISDWQKARDEGRDMI</sequence>
<keyword evidence="3" id="KW-1185">Reference proteome</keyword>
<dbReference type="NCBIfam" id="NF038354">
    <property type="entry name" value="trnsprt_adja_43"/>
    <property type="match status" value="1"/>
</dbReference>
<protein>
    <submittedName>
        <fullName evidence="2">Uncharacterized protein</fullName>
    </submittedName>
</protein>
<comment type="caution">
    <text evidence="2">The sequence shown here is derived from an EMBL/GenBank/DDBJ whole genome shotgun (WGS) entry which is preliminary data.</text>
</comment>
<keyword evidence="1" id="KW-0812">Transmembrane</keyword>
<feature type="transmembrane region" description="Helical" evidence="1">
    <location>
        <begin position="6"/>
        <end position="29"/>
    </location>
</feature>
<dbReference type="EMBL" id="JACIBT010000012">
    <property type="protein sequence ID" value="MBB3668277.1"/>
    <property type="molecule type" value="Genomic_DNA"/>
</dbReference>